<dbReference type="Gene3D" id="3.40.50.2300">
    <property type="match status" value="2"/>
</dbReference>
<name>A0A2X0K9Q2_9ACTN</name>
<dbReference type="Pfam" id="PF00356">
    <property type="entry name" value="LacI"/>
    <property type="match status" value="1"/>
</dbReference>
<dbReference type="PANTHER" id="PTHR30146">
    <property type="entry name" value="LACI-RELATED TRANSCRIPTIONAL REPRESSOR"/>
    <property type="match status" value="1"/>
</dbReference>
<comment type="caution">
    <text evidence="5">The sequence shown here is derived from an EMBL/GenBank/DDBJ whole genome shotgun (WGS) entry which is preliminary data.</text>
</comment>
<dbReference type="SMART" id="SM00354">
    <property type="entry name" value="HTH_LACI"/>
    <property type="match status" value="1"/>
</dbReference>
<keyword evidence="2" id="KW-0238">DNA-binding</keyword>
<dbReference type="AlphaFoldDB" id="A0A2X0K9Q2"/>
<dbReference type="EMBL" id="QKYN01000076">
    <property type="protein sequence ID" value="RAG83830.1"/>
    <property type="molecule type" value="Genomic_DNA"/>
</dbReference>
<evidence type="ECO:0000313" key="6">
    <source>
        <dbReference type="Proteomes" id="UP000248889"/>
    </source>
</evidence>
<sequence length="340" mass="35438">MPKKPAADVVTLVDVAKVAGVSRATVSRVVNGNASVAPSLREAVERAVAATGYTPNLAARSLVTRTTGSIALAVSDMSAGQIFADPFFGRVVSGVTQAVRPRGVQLVLTIVDDEPSRRQLINFLRQGHVDGVVLVSTHSDDPLPAALAEAKVPAVLFARPSEPLPISFVELDQRAGVFLAVDHLVGLGRRRIATASGPLDTPAGRERLAAFRERLAHHGLTEAGCVEGDFTQAGGAAAMRELLATAPDTDAVFVASDLMALGAVAVLHRSGIAIPDRVAVVGFDDSSAALSCDPPLTTVRQAVESMAAQTAELLLEQIAAPEVTLQSRVFQPTLVVRESA</sequence>
<dbReference type="PROSITE" id="PS00356">
    <property type="entry name" value="HTH_LACI_1"/>
    <property type="match status" value="1"/>
</dbReference>
<dbReference type="InterPro" id="IPR010982">
    <property type="entry name" value="Lambda_DNA-bd_dom_sf"/>
</dbReference>
<reference evidence="5 6" key="1">
    <citation type="submission" date="2018-06" db="EMBL/GenBank/DDBJ databases">
        <title>Streptacidiphilus pinicola sp. nov., isolated from pine grove soil.</title>
        <authorList>
            <person name="Roh S.G."/>
            <person name="Park S."/>
            <person name="Kim M.-K."/>
            <person name="Yun B.-R."/>
            <person name="Park J."/>
            <person name="Kim M.J."/>
            <person name="Kim Y.S."/>
            <person name="Kim S.B."/>
        </authorList>
    </citation>
    <scope>NUCLEOTIDE SEQUENCE [LARGE SCALE GENOMIC DNA]</scope>
    <source>
        <strain evidence="5 6">MMS16-CNU450</strain>
    </source>
</reference>
<evidence type="ECO:0000256" key="1">
    <source>
        <dbReference type="ARBA" id="ARBA00023015"/>
    </source>
</evidence>
<evidence type="ECO:0000259" key="4">
    <source>
        <dbReference type="PROSITE" id="PS50932"/>
    </source>
</evidence>
<dbReference type="PROSITE" id="PS50932">
    <property type="entry name" value="HTH_LACI_2"/>
    <property type="match status" value="1"/>
</dbReference>
<dbReference type="RefSeq" id="WP_111502739.1">
    <property type="nucleotide sequence ID" value="NZ_QKYN01000076.1"/>
</dbReference>
<protein>
    <submittedName>
        <fullName evidence="5">LacI family transcriptional regulator</fullName>
    </submittedName>
</protein>
<dbReference type="PRINTS" id="PR00036">
    <property type="entry name" value="HTHLACI"/>
</dbReference>
<dbReference type="CDD" id="cd06267">
    <property type="entry name" value="PBP1_LacI_sugar_binding-like"/>
    <property type="match status" value="1"/>
</dbReference>
<dbReference type="InterPro" id="IPR028082">
    <property type="entry name" value="Peripla_BP_I"/>
</dbReference>
<dbReference type="SUPFAM" id="SSF47413">
    <property type="entry name" value="lambda repressor-like DNA-binding domains"/>
    <property type="match status" value="1"/>
</dbReference>
<dbReference type="GO" id="GO:0000976">
    <property type="term" value="F:transcription cis-regulatory region binding"/>
    <property type="evidence" value="ECO:0007669"/>
    <property type="project" value="TreeGrafter"/>
</dbReference>
<evidence type="ECO:0000313" key="5">
    <source>
        <dbReference type="EMBL" id="RAG83830.1"/>
    </source>
</evidence>
<organism evidence="5 6">
    <name type="scientific">Streptacidiphilus pinicola</name>
    <dbReference type="NCBI Taxonomy" id="2219663"/>
    <lineage>
        <taxon>Bacteria</taxon>
        <taxon>Bacillati</taxon>
        <taxon>Actinomycetota</taxon>
        <taxon>Actinomycetes</taxon>
        <taxon>Kitasatosporales</taxon>
        <taxon>Streptomycetaceae</taxon>
        <taxon>Streptacidiphilus</taxon>
    </lineage>
</organism>
<evidence type="ECO:0000256" key="2">
    <source>
        <dbReference type="ARBA" id="ARBA00023125"/>
    </source>
</evidence>
<dbReference type="InterPro" id="IPR046335">
    <property type="entry name" value="LacI/GalR-like_sensor"/>
</dbReference>
<accession>A0A2X0K9Q2</accession>
<dbReference type="Gene3D" id="1.10.260.40">
    <property type="entry name" value="lambda repressor-like DNA-binding domains"/>
    <property type="match status" value="1"/>
</dbReference>
<dbReference type="CDD" id="cd01392">
    <property type="entry name" value="HTH_LacI"/>
    <property type="match status" value="1"/>
</dbReference>
<dbReference type="Pfam" id="PF13377">
    <property type="entry name" value="Peripla_BP_3"/>
    <property type="match status" value="1"/>
</dbReference>
<dbReference type="Proteomes" id="UP000248889">
    <property type="component" value="Unassembled WGS sequence"/>
</dbReference>
<keyword evidence="1" id="KW-0805">Transcription regulation</keyword>
<keyword evidence="6" id="KW-1185">Reference proteome</keyword>
<gene>
    <name evidence="5" type="ORF">DN069_20090</name>
</gene>
<dbReference type="InterPro" id="IPR000843">
    <property type="entry name" value="HTH_LacI"/>
</dbReference>
<dbReference type="SUPFAM" id="SSF53822">
    <property type="entry name" value="Periplasmic binding protein-like I"/>
    <property type="match status" value="1"/>
</dbReference>
<proteinExistence type="predicted"/>
<dbReference type="GO" id="GO:0003700">
    <property type="term" value="F:DNA-binding transcription factor activity"/>
    <property type="evidence" value="ECO:0007669"/>
    <property type="project" value="TreeGrafter"/>
</dbReference>
<keyword evidence="3" id="KW-0804">Transcription</keyword>
<dbReference type="OrthoDB" id="4268837at2"/>
<feature type="domain" description="HTH lacI-type" evidence="4">
    <location>
        <begin position="10"/>
        <end position="64"/>
    </location>
</feature>
<evidence type="ECO:0000256" key="3">
    <source>
        <dbReference type="ARBA" id="ARBA00023163"/>
    </source>
</evidence>
<dbReference type="PANTHER" id="PTHR30146:SF109">
    <property type="entry name" value="HTH-TYPE TRANSCRIPTIONAL REGULATOR GALS"/>
    <property type="match status" value="1"/>
</dbReference>